<dbReference type="Gene3D" id="1.25.10.10">
    <property type="entry name" value="Leucine-rich Repeat Variant"/>
    <property type="match status" value="1"/>
</dbReference>
<dbReference type="InterPro" id="IPR058669">
    <property type="entry name" value="TPR_IPO7/11-like"/>
</dbReference>
<comment type="subcellular location">
    <subcellularLocation>
        <location evidence="1">Nucleus</location>
    </subcellularLocation>
</comment>
<dbReference type="SMART" id="SM00913">
    <property type="entry name" value="IBN_N"/>
    <property type="match status" value="1"/>
</dbReference>
<evidence type="ECO:0000259" key="6">
    <source>
        <dbReference type="PROSITE" id="PS50166"/>
    </source>
</evidence>
<dbReference type="Proteomes" id="UP001314263">
    <property type="component" value="Unassembled WGS sequence"/>
</dbReference>
<evidence type="ECO:0000313" key="7">
    <source>
        <dbReference type="EMBL" id="CAK0781319.1"/>
    </source>
</evidence>
<comment type="caution">
    <text evidence="7">The sequence shown here is derived from an EMBL/GenBank/DDBJ whole genome shotgun (WGS) entry which is preliminary data.</text>
</comment>
<dbReference type="AlphaFoldDB" id="A0AAV1I7Y5"/>
<evidence type="ECO:0000256" key="2">
    <source>
        <dbReference type="ARBA" id="ARBA00007991"/>
    </source>
</evidence>
<keyword evidence="4" id="KW-0539">Nucleus</keyword>
<feature type="domain" description="Importin N-terminal" evidence="6">
    <location>
        <begin position="32"/>
        <end position="105"/>
    </location>
</feature>
<keyword evidence="8" id="KW-1185">Reference proteome</keyword>
<gene>
    <name evidence="7" type="ORF">CVIRNUC_005343</name>
</gene>
<dbReference type="EMBL" id="CAUYUE010000006">
    <property type="protein sequence ID" value="CAK0781319.1"/>
    <property type="molecule type" value="Genomic_DNA"/>
</dbReference>
<name>A0AAV1I7Y5_9CHLO</name>
<dbReference type="InterPro" id="IPR001494">
    <property type="entry name" value="Importin-beta_N"/>
</dbReference>
<evidence type="ECO:0000313" key="8">
    <source>
        <dbReference type="Proteomes" id="UP001314263"/>
    </source>
</evidence>
<reference evidence="7 8" key="1">
    <citation type="submission" date="2023-10" db="EMBL/GenBank/DDBJ databases">
        <authorList>
            <person name="Maclean D."/>
            <person name="Macfadyen A."/>
        </authorList>
    </citation>
    <scope>NUCLEOTIDE SEQUENCE [LARGE SCALE GENOMIC DNA]</scope>
</reference>
<dbReference type="InterPro" id="IPR016024">
    <property type="entry name" value="ARM-type_fold"/>
</dbReference>
<organism evidence="7 8">
    <name type="scientific">Coccomyxa viridis</name>
    <dbReference type="NCBI Taxonomy" id="1274662"/>
    <lineage>
        <taxon>Eukaryota</taxon>
        <taxon>Viridiplantae</taxon>
        <taxon>Chlorophyta</taxon>
        <taxon>core chlorophytes</taxon>
        <taxon>Trebouxiophyceae</taxon>
        <taxon>Trebouxiophyceae incertae sedis</taxon>
        <taxon>Coccomyxaceae</taxon>
        <taxon>Coccomyxa</taxon>
    </lineage>
</organism>
<keyword evidence="3" id="KW-0813">Transport</keyword>
<dbReference type="GO" id="GO:0031267">
    <property type="term" value="F:small GTPase binding"/>
    <property type="evidence" value="ECO:0007669"/>
    <property type="project" value="InterPro"/>
</dbReference>
<dbReference type="PROSITE" id="PS50166">
    <property type="entry name" value="IMPORTIN_B_NT"/>
    <property type="match status" value="1"/>
</dbReference>
<evidence type="ECO:0000256" key="5">
    <source>
        <dbReference type="SAM" id="MobiDB-lite"/>
    </source>
</evidence>
<dbReference type="InterPro" id="IPR011989">
    <property type="entry name" value="ARM-like"/>
</dbReference>
<evidence type="ECO:0000256" key="4">
    <source>
        <dbReference type="ARBA" id="ARBA00023242"/>
    </source>
</evidence>
<protein>
    <recommendedName>
        <fullName evidence="6">Importin N-terminal domain-containing protein</fullName>
    </recommendedName>
</protein>
<feature type="region of interest" description="Disordered" evidence="5">
    <location>
        <begin position="949"/>
        <end position="974"/>
    </location>
</feature>
<dbReference type="GO" id="GO:0006606">
    <property type="term" value="P:protein import into nucleus"/>
    <property type="evidence" value="ECO:0007669"/>
    <property type="project" value="TreeGrafter"/>
</dbReference>
<evidence type="ECO:0000256" key="3">
    <source>
        <dbReference type="ARBA" id="ARBA00022448"/>
    </source>
</evidence>
<dbReference type="PANTHER" id="PTHR10997:SF7">
    <property type="entry name" value="IMPORTIN-11"/>
    <property type="match status" value="1"/>
</dbReference>
<sequence>MSETPLGPNDIPQLYECLKTALSQDQHRQKQAEGTLEGLENRHGFTSCLAEIIGSKALDHGARWLAIIHFKNSISRHWRLRAGQGGITDEEKQHLRQKLGALIDQEDAQFAVQIAVCFAKVARQDFPKLWPSLFEDLTGHMQNGGSLASRRVYLVLHHVLKELATKRLATDQKNFAQVREKLYDPYFHQWLQDTQELLEKLPHGLEAPEQSLALSLTFERWLLLLKGLQRLLLFGFPSDAKSLESIPAIGQVAPAYVQSLQALHTVRERHVSQPGRKHSQLAAMLDRAVLKLAKCLTGLVAMHPWSMLHGGAFQLALDFACGQIVSHPPSSKPFEAFLMRCILYIHGVIKSPAYKGNMSSSFQVNLAARTQAATLKKLAAEAKTVLDSFWGTGRRQMLCLALIDEFLPLTARDLQQWGDCPESFHHEADVGSWEDHLRSCAETLFASLLEDDREGVAPVIVDLLKAKSEACPPGSAASQQGQRIGHIPATVLAKEAVYNALGVGAYDLHDYIDFKQWLQTALLQDMADTSAEAKPLRRRAAMLLGQWAVKLPATERPAAYRSLITLMAEGDAAVHLAAVNSLRELIEDWYFEEGPFMEFAAPALHLLAGLLNDSTELETQLQVFNLFNLIIERLADDVKPYASGILQLLPAVWQQAEGQSLLRIQVLIALQRLLNALGPDSPSSYGVLQPLLQHCTSPNQPDELNLLEDGLQLWLIALRNAPAQQPWLLDLFPNVCANMEKSTEHIVACSAIMQSCILLGGAEFLSAHSTALVDMICKLLGNVKERGMLLLLPVMALMLCALPEHMPAVMQPALQRLLHILLTDQESTQVTGGASGVFARLLLQSSGAFLNTLRQAEQSFAGQVPNIGQTTAHSGEQMLLAVTDLWLDKFDCVASPHARKLHALALCTLLTVPSGGILHRLESIVGHITSVWFEVEGNDGPGTLLYGHDYYQSPQQDSSDPALAASEDADGETTRRAMLQERDIVVHLKLSQYLKEKLAACQATHGQAFDAVFSQLPPNVAVQLRGALGEDR</sequence>
<dbReference type="GO" id="GO:0005829">
    <property type="term" value="C:cytosol"/>
    <property type="evidence" value="ECO:0007669"/>
    <property type="project" value="TreeGrafter"/>
</dbReference>
<dbReference type="SUPFAM" id="SSF48371">
    <property type="entry name" value="ARM repeat"/>
    <property type="match status" value="1"/>
</dbReference>
<dbReference type="Pfam" id="PF25758">
    <property type="entry name" value="TPR_IPO11"/>
    <property type="match status" value="1"/>
</dbReference>
<dbReference type="GO" id="GO:0005635">
    <property type="term" value="C:nuclear envelope"/>
    <property type="evidence" value="ECO:0007669"/>
    <property type="project" value="TreeGrafter"/>
</dbReference>
<accession>A0AAV1I7Y5</accession>
<comment type="similarity">
    <text evidence="2">Belongs to the importin beta family.</text>
</comment>
<proteinExistence type="inferred from homology"/>
<evidence type="ECO:0000256" key="1">
    <source>
        <dbReference type="ARBA" id="ARBA00004123"/>
    </source>
</evidence>
<dbReference type="PANTHER" id="PTHR10997">
    <property type="entry name" value="IMPORTIN-7, 8, 11"/>
    <property type="match status" value="1"/>
</dbReference>
<dbReference type="Pfam" id="PF03810">
    <property type="entry name" value="IBN_N"/>
    <property type="match status" value="1"/>
</dbReference>